<protein>
    <submittedName>
        <fullName evidence="2">Uncharacterized protein</fullName>
    </submittedName>
</protein>
<proteinExistence type="predicted"/>
<reference evidence="2" key="2">
    <citation type="journal article" date="2015" name="Fish Shellfish Immunol.">
        <title>Early steps in the European eel (Anguilla anguilla)-Vibrio vulnificus interaction in the gills: Role of the RtxA13 toxin.</title>
        <authorList>
            <person name="Callol A."/>
            <person name="Pajuelo D."/>
            <person name="Ebbesson L."/>
            <person name="Teles M."/>
            <person name="MacKenzie S."/>
            <person name="Amaro C."/>
        </authorList>
    </citation>
    <scope>NUCLEOTIDE SEQUENCE</scope>
</reference>
<feature type="region of interest" description="Disordered" evidence="1">
    <location>
        <begin position="29"/>
        <end position="48"/>
    </location>
</feature>
<sequence length="48" mass="5641">MWMKRRMCRQLFQPEHQMDINPPKWSEVEQAVKRARASSAPGPNGVPY</sequence>
<dbReference type="EMBL" id="GBXM01020329">
    <property type="protein sequence ID" value="JAH88248.1"/>
    <property type="molecule type" value="Transcribed_RNA"/>
</dbReference>
<name>A0A0E9WFL2_ANGAN</name>
<dbReference type="AlphaFoldDB" id="A0A0E9WFL2"/>
<organism evidence="2">
    <name type="scientific">Anguilla anguilla</name>
    <name type="common">European freshwater eel</name>
    <name type="synonym">Muraena anguilla</name>
    <dbReference type="NCBI Taxonomy" id="7936"/>
    <lineage>
        <taxon>Eukaryota</taxon>
        <taxon>Metazoa</taxon>
        <taxon>Chordata</taxon>
        <taxon>Craniata</taxon>
        <taxon>Vertebrata</taxon>
        <taxon>Euteleostomi</taxon>
        <taxon>Actinopterygii</taxon>
        <taxon>Neopterygii</taxon>
        <taxon>Teleostei</taxon>
        <taxon>Anguilliformes</taxon>
        <taxon>Anguillidae</taxon>
        <taxon>Anguilla</taxon>
    </lineage>
</organism>
<reference evidence="2" key="1">
    <citation type="submission" date="2014-11" db="EMBL/GenBank/DDBJ databases">
        <authorList>
            <person name="Amaro Gonzalez C."/>
        </authorList>
    </citation>
    <scope>NUCLEOTIDE SEQUENCE</scope>
</reference>
<accession>A0A0E9WFL2</accession>
<evidence type="ECO:0000313" key="2">
    <source>
        <dbReference type="EMBL" id="JAH88248.1"/>
    </source>
</evidence>
<evidence type="ECO:0000256" key="1">
    <source>
        <dbReference type="SAM" id="MobiDB-lite"/>
    </source>
</evidence>